<dbReference type="CDD" id="cd06661">
    <property type="entry name" value="GGCT_like"/>
    <property type="match status" value="1"/>
</dbReference>
<keyword evidence="4" id="KW-1185">Reference proteome</keyword>
<reference evidence="3 4" key="1">
    <citation type="journal article" date="2015" name="Fungal Genet. Biol.">
        <title>Evolution of novel wood decay mechanisms in Agaricales revealed by the genome sequences of Fistulina hepatica and Cylindrobasidium torrendii.</title>
        <authorList>
            <person name="Floudas D."/>
            <person name="Held B.W."/>
            <person name="Riley R."/>
            <person name="Nagy L.G."/>
            <person name="Koehler G."/>
            <person name="Ransdell A.S."/>
            <person name="Younus H."/>
            <person name="Chow J."/>
            <person name="Chiniquy J."/>
            <person name="Lipzen A."/>
            <person name="Tritt A."/>
            <person name="Sun H."/>
            <person name="Haridas S."/>
            <person name="LaButti K."/>
            <person name="Ohm R.A."/>
            <person name="Kues U."/>
            <person name="Blanchette R.A."/>
            <person name="Grigoriev I.V."/>
            <person name="Minto R.E."/>
            <person name="Hibbett D.S."/>
        </authorList>
    </citation>
    <scope>NUCLEOTIDE SEQUENCE [LARGE SCALE GENOMIC DNA]</scope>
    <source>
        <strain evidence="3 4">FP15055 ss-10</strain>
    </source>
</reference>
<dbReference type="InterPro" id="IPR036568">
    <property type="entry name" value="GGCT-like_sf"/>
</dbReference>
<evidence type="ECO:0000313" key="4">
    <source>
        <dbReference type="Proteomes" id="UP000054007"/>
    </source>
</evidence>
<dbReference type="Proteomes" id="UP000054007">
    <property type="component" value="Unassembled WGS sequence"/>
</dbReference>
<dbReference type="STRING" id="1314674.A0A0D7BHW7"/>
<evidence type="ECO:0000256" key="1">
    <source>
        <dbReference type="ARBA" id="ARBA00012346"/>
    </source>
</evidence>
<accession>A0A0D7BHW7</accession>
<dbReference type="EC" id="4.3.2.9" evidence="1"/>
<dbReference type="PANTHER" id="PTHR12935">
    <property type="entry name" value="GAMMA-GLUTAMYLCYCLOTRANSFERASE"/>
    <property type="match status" value="1"/>
</dbReference>
<organism evidence="3 4">
    <name type="scientific">Cylindrobasidium torrendii FP15055 ss-10</name>
    <dbReference type="NCBI Taxonomy" id="1314674"/>
    <lineage>
        <taxon>Eukaryota</taxon>
        <taxon>Fungi</taxon>
        <taxon>Dikarya</taxon>
        <taxon>Basidiomycota</taxon>
        <taxon>Agaricomycotina</taxon>
        <taxon>Agaricomycetes</taxon>
        <taxon>Agaricomycetidae</taxon>
        <taxon>Agaricales</taxon>
        <taxon>Marasmiineae</taxon>
        <taxon>Physalacriaceae</taxon>
        <taxon>Cylindrobasidium</taxon>
    </lineage>
</organism>
<evidence type="ECO:0000313" key="3">
    <source>
        <dbReference type="EMBL" id="KIY70077.1"/>
    </source>
</evidence>
<dbReference type="InterPro" id="IPR017939">
    <property type="entry name" value="G-Glutamylcylcotransferase"/>
</dbReference>
<dbReference type="SUPFAM" id="SSF110857">
    <property type="entry name" value="Gamma-glutamyl cyclotransferase-like"/>
    <property type="match status" value="1"/>
</dbReference>
<gene>
    <name evidence="3" type="ORF">CYLTODRAFT_420055</name>
</gene>
<dbReference type="OrthoDB" id="2924818at2759"/>
<evidence type="ECO:0000256" key="2">
    <source>
        <dbReference type="ARBA" id="ARBA00023239"/>
    </source>
</evidence>
<dbReference type="PANTHER" id="PTHR12935:SF0">
    <property type="entry name" value="GAMMA-GLUTAMYLCYCLOTRANSFERASE"/>
    <property type="match status" value="1"/>
</dbReference>
<proteinExistence type="predicted"/>
<keyword evidence="2" id="KW-0456">Lyase</keyword>
<name>A0A0D7BHW7_9AGAR</name>
<dbReference type="InterPro" id="IPR013024">
    <property type="entry name" value="GGCT-like"/>
</dbReference>
<sequence>MSSYSRPLYFAYGSNFSHTQMKSRCTHNPEQSGRPVAIAYLPNWTWLINQRRYATIMPDGGFGTAPKSYRGSGVYGVLYEMTEEDEKLLDGYEDVDVNRRPAELSVWPDDVRPTEQGSGDYNKWYLDVRVIKKIYGEPKDVERVLVYVDELMVEPGEPYEEYIGRMNRGIRESVQLGLPQEWVDEVVRKYIPAKE</sequence>
<dbReference type="GO" id="GO:0003839">
    <property type="term" value="F:gamma-glutamylcyclotransferase activity"/>
    <property type="evidence" value="ECO:0007669"/>
    <property type="project" value="UniProtKB-EC"/>
</dbReference>
<protein>
    <recommendedName>
        <fullName evidence="1">gamma-glutamylcyclotransferase</fullName>
        <ecNumber evidence="1">4.3.2.9</ecNumber>
    </recommendedName>
</protein>
<dbReference type="Gene3D" id="3.10.490.10">
    <property type="entry name" value="Gamma-glutamyl cyclotransferase-like"/>
    <property type="match status" value="1"/>
</dbReference>
<dbReference type="AlphaFoldDB" id="A0A0D7BHW7"/>
<dbReference type="EMBL" id="KN880473">
    <property type="protein sequence ID" value="KIY70077.1"/>
    <property type="molecule type" value="Genomic_DNA"/>
</dbReference>